<dbReference type="InterPro" id="IPR003593">
    <property type="entry name" value="AAA+_ATPase"/>
</dbReference>
<dbReference type="SMART" id="SM00382">
    <property type="entry name" value="AAA"/>
    <property type="match status" value="1"/>
</dbReference>
<evidence type="ECO:0000256" key="1">
    <source>
        <dbReference type="ARBA" id="ARBA00006611"/>
    </source>
</evidence>
<dbReference type="PANTHER" id="PTHR30258:SF2">
    <property type="entry name" value="COMG OPERON PROTEIN 1"/>
    <property type="match status" value="1"/>
</dbReference>
<organism evidence="5 6">
    <name type="scientific">Taurinivorans muris</name>
    <dbReference type="NCBI Taxonomy" id="2787751"/>
    <lineage>
        <taxon>Bacteria</taxon>
        <taxon>Pseudomonadati</taxon>
        <taxon>Thermodesulfobacteriota</taxon>
        <taxon>Desulfovibrionia</taxon>
        <taxon>Desulfovibrionales</taxon>
        <taxon>Desulfovibrionaceae</taxon>
        <taxon>Taurinivorans</taxon>
    </lineage>
</organism>
<feature type="domain" description="Bacterial type II secretion system protein E" evidence="4">
    <location>
        <begin position="382"/>
        <end position="396"/>
    </location>
</feature>
<keyword evidence="2" id="KW-0547">Nucleotide-binding</keyword>
<reference evidence="5" key="1">
    <citation type="submission" date="2020-12" db="EMBL/GenBank/DDBJ databases">
        <title>Taurinivorans muris gen. nov., sp. nov., fundamental and realized metabolic niche of a ubiquitous sulfidogenic bacterium in the murine intestine.</title>
        <authorList>
            <person name="Ye H."/>
            <person name="Hanson B.T."/>
            <person name="Loy A."/>
        </authorList>
    </citation>
    <scope>NUCLEOTIDE SEQUENCE</scope>
    <source>
        <strain evidence="5">LT0009</strain>
    </source>
</reference>
<evidence type="ECO:0000313" key="5">
    <source>
        <dbReference type="EMBL" id="UWX05632.1"/>
    </source>
</evidence>
<sequence length="564" mass="63710">MPMNYDDFLLGKEEKELFSRQAQRENVPLANVLYAENRITETQYLSLLSQEFGISHVPDMKNLINQEHSPWSANFEEICLFSIQWLRKNIVIPLYYNNIPVLGICNIQSWSIKQELEFLLQKQFIFPVLLEKESVQYLINLAFNSVSQENSEELLQQSENKSVDFDDDTIDDVLDDSNETPFIRFVNHVLAQAIRLGASDIHIEPYREESRIRFRLDGVLYDKNKLEKSHHAAVVSRIKVMAKLNIAEKRLPQDGRITIALGDREVGLRVSTLPTSFGERVVLRLLEKSERILSLNELGLTPSCFAVMKEFISMPNGIILVTGPTGSGKTTTLYAALQEIASPSRNILTIEDPVEYELDGIGQVQVNTKIGLTFANGLRTLVRQDPDVILIGEIRDQETASIAVQSALTGHLVFSTLHTNDAPSAITRLLDMDVESFLLSSVLRGVIAQRLVRVLCPHCKTAYSPNKDEMLKLGRAAEHMQNNTLYKPQGCPECMNTGYKGRIAIYEMMPIHEKMKKLIVDKTDSATIRQFAEENGMYSLYLDGMIKVAQGITSLTELTRVINA</sequence>
<gene>
    <name evidence="5" type="ORF">JBF11_09335</name>
</gene>
<dbReference type="EMBL" id="CP065938">
    <property type="protein sequence ID" value="UWX05632.1"/>
    <property type="molecule type" value="Genomic_DNA"/>
</dbReference>
<dbReference type="InterPro" id="IPR027417">
    <property type="entry name" value="P-loop_NTPase"/>
</dbReference>
<evidence type="ECO:0000256" key="3">
    <source>
        <dbReference type="ARBA" id="ARBA00022840"/>
    </source>
</evidence>
<proteinExistence type="inferred from homology"/>
<evidence type="ECO:0000313" key="6">
    <source>
        <dbReference type="Proteomes" id="UP001058120"/>
    </source>
</evidence>
<keyword evidence="6" id="KW-1185">Reference proteome</keyword>
<evidence type="ECO:0000259" key="4">
    <source>
        <dbReference type="PROSITE" id="PS00662"/>
    </source>
</evidence>
<dbReference type="InterPro" id="IPR037257">
    <property type="entry name" value="T2SS_E_N_sf"/>
</dbReference>
<dbReference type="Proteomes" id="UP001058120">
    <property type="component" value="Chromosome"/>
</dbReference>
<dbReference type="SUPFAM" id="SSF52540">
    <property type="entry name" value="P-loop containing nucleoside triphosphate hydrolases"/>
    <property type="match status" value="1"/>
</dbReference>
<comment type="similarity">
    <text evidence="1">Belongs to the GSP E family.</text>
</comment>
<dbReference type="InterPro" id="IPR001482">
    <property type="entry name" value="T2SS/T4SS_dom"/>
</dbReference>
<dbReference type="PANTHER" id="PTHR30258">
    <property type="entry name" value="TYPE II SECRETION SYSTEM PROTEIN GSPE-RELATED"/>
    <property type="match status" value="1"/>
</dbReference>
<keyword evidence="3" id="KW-0067">ATP-binding</keyword>
<dbReference type="Gene3D" id="3.40.50.300">
    <property type="entry name" value="P-loop containing nucleotide triphosphate hydrolases"/>
    <property type="match status" value="1"/>
</dbReference>
<accession>A0ABY5Y1N5</accession>
<evidence type="ECO:0000256" key="2">
    <source>
        <dbReference type="ARBA" id="ARBA00022741"/>
    </source>
</evidence>
<dbReference type="Gene3D" id="3.30.450.90">
    <property type="match status" value="1"/>
</dbReference>
<protein>
    <submittedName>
        <fullName evidence="5">Type II/IV secretion system protein</fullName>
    </submittedName>
</protein>
<name>A0ABY5Y1N5_9BACT</name>
<dbReference type="RefSeq" id="WP_334315217.1">
    <property type="nucleotide sequence ID" value="NZ_CP065938.1"/>
</dbReference>
<dbReference type="PROSITE" id="PS00662">
    <property type="entry name" value="T2SP_E"/>
    <property type="match status" value="1"/>
</dbReference>
<dbReference type="Pfam" id="PF00437">
    <property type="entry name" value="T2SSE"/>
    <property type="match status" value="1"/>
</dbReference>
<dbReference type="CDD" id="cd01129">
    <property type="entry name" value="PulE-GspE-like"/>
    <property type="match status" value="1"/>
</dbReference>
<dbReference type="SUPFAM" id="SSF160246">
    <property type="entry name" value="EspE N-terminal domain-like"/>
    <property type="match status" value="1"/>
</dbReference>